<dbReference type="GO" id="GO:0042276">
    <property type="term" value="P:error-prone translesion synthesis"/>
    <property type="evidence" value="ECO:0007669"/>
    <property type="project" value="InterPro"/>
</dbReference>
<evidence type="ECO:0000256" key="2">
    <source>
        <dbReference type="ARBA" id="ARBA00012417"/>
    </source>
</evidence>
<dbReference type="GO" id="GO:0006264">
    <property type="term" value="P:mitochondrial DNA replication"/>
    <property type="evidence" value="ECO:0007669"/>
    <property type="project" value="TreeGrafter"/>
</dbReference>
<feature type="compositionally biased region" description="Polar residues" evidence="8">
    <location>
        <begin position="504"/>
        <end position="521"/>
    </location>
</feature>
<feature type="region of interest" description="Disordered" evidence="8">
    <location>
        <begin position="464"/>
        <end position="521"/>
    </location>
</feature>
<dbReference type="GO" id="GO:0005634">
    <property type="term" value="C:nucleus"/>
    <property type="evidence" value="ECO:0007669"/>
    <property type="project" value="TreeGrafter"/>
</dbReference>
<protein>
    <recommendedName>
        <fullName evidence="4">DNA-directed primase/polymerase protein</fullName>
        <ecNumber evidence="6">2.7.7.102</ecNumber>
        <ecNumber evidence="2">2.7.7.7</ecNumber>
    </recommendedName>
</protein>
<comment type="similarity">
    <text evidence="1">Belongs to the eukaryotic-type primase small subunit family.</text>
</comment>
<evidence type="ECO:0000256" key="5">
    <source>
        <dbReference type="ARBA" id="ARBA00044677"/>
    </source>
</evidence>
<evidence type="ECO:0000256" key="3">
    <source>
        <dbReference type="ARBA" id="ARBA00022932"/>
    </source>
</evidence>
<evidence type="ECO:0000256" key="6">
    <source>
        <dbReference type="ARBA" id="ARBA00044768"/>
    </source>
</evidence>
<evidence type="ECO:0000256" key="1">
    <source>
        <dbReference type="ARBA" id="ARBA00009762"/>
    </source>
</evidence>
<dbReference type="OrthoDB" id="5988181at2759"/>
<dbReference type="GO" id="GO:0009411">
    <property type="term" value="P:response to UV"/>
    <property type="evidence" value="ECO:0007669"/>
    <property type="project" value="TreeGrafter"/>
</dbReference>
<proteinExistence type="inferred from homology"/>
<comment type="catalytic activity">
    <reaction evidence="5">
        <text>ssDNA + n NTP = ssDNA/pppN(pN)n-1 hybrid + (n-1) diphosphate.</text>
        <dbReference type="EC" id="2.7.7.102"/>
    </reaction>
</comment>
<sequence length="552" mass="63120">MSEFTVSVRNFYGDNNYKANIFDVKCDEHSIVCELPPNLTRILGPSNVWKIFKKQSELLEYLSFKARNLNLMPFVFQSINNERLFLAAHPLVFWYYDSHRKTNQRHSYEIIRENHPCKLYFDLEFCVNSNPAHNGDRMVSTFLKIVIFMIKVPCSFNDVLDLDSSTSSKFSHHLIFQLPNHVFQTNYHAGYFVEKVCHEILANIHGEDMKVDLKCECNVSKEELSELLVKDAKGNSVLFCDRSVYSKNRHFRLYKSSKLGKETPLEVSANNKFCVNNSVENISDEQIFLASLITYFPDEHFLSNCDIISFDLAGPTSSRPKNCSNYSSQASVKSVSAFPKVDKFVQDLVAPGKIWRVLSFDENKTLVYDIVANRFCQNIGRAHKSNNIMIVVDTGKCIYYQKCHDHDCKGFRSEEKQLPFEISFYLRPDSELVRSTEDDLQLLEDDAFLSEDCLQISQEPKVLSRVTENPQPSVQEPKCSETDSNKVDLSESKALCTGNGAEPKTNNSTSEGVLSCNKSSGSQFPDEEMEYAVCQILDIIEDESFANENSNF</sequence>
<evidence type="ECO:0000313" key="10">
    <source>
        <dbReference type="Proteomes" id="UP001152759"/>
    </source>
</evidence>
<accession>A0A9P0A604</accession>
<dbReference type="Pfam" id="PF03121">
    <property type="entry name" value="Herpes_UL52"/>
    <property type="match status" value="1"/>
</dbReference>
<keyword evidence="10" id="KW-1185">Reference proteome</keyword>
<dbReference type="GO" id="GO:0003682">
    <property type="term" value="F:chromatin binding"/>
    <property type="evidence" value="ECO:0007669"/>
    <property type="project" value="TreeGrafter"/>
</dbReference>
<dbReference type="AlphaFoldDB" id="A0A9P0A604"/>
<evidence type="ECO:0000313" key="9">
    <source>
        <dbReference type="EMBL" id="CAH0387201.1"/>
    </source>
</evidence>
<gene>
    <name evidence="9" type="ORF">BEMITA_LOCUS6245</name>
</gene>
<comment type="catalytic activity">
    <reaction evidence="7">
        <text>DNA(n) + a 2'-deoxyribonucleoside 5'-triphosphate = DNA(n+1) + diphosphate</text>
        <dbReference type="Rhea" id="RHEA:22508"/>
        <dbReference type="Rhea" id="RHEA-COMP:17339"/>
        <dbReference type="Rhea" id="RHEA-COMP:17340"/>
        <dbReference type="ChEBI" id="CHEBI:33019"/>
        <dbReference type="ChEBI" id="CHEBI:61560"/>
        <dbReference type="ChEBI" id="CHEBI:173112"/>
        <dbReference type="EC" id="2.7.7.7"/>
    </reaction>
    <physiologicalReaction direction="left-to-right" evidence="7">
        <dbReference type="Rhea" id="RHEA:22509"/>
    </physiologicalReaction>
</comment>
<dbReference type="InterPro" id="IPR044917">
    <property type="entry name" value="PRIMPOL"/>
</dbReference>
<reference evidence="9" key="1">
    <citation type="submission" date="2021-12" db="EMBL/GenBank/DDBJ databases">
        <authorList>
            <person name="King R."/>
        </authorList>
    </citation>
    <scope>NUCLEOTIDE SEQUENCE</scope>
</reference>
<dbReference type="GO" id="GO:0031297">
    <property type="term" value="P:replication fork processing"/>
    <property type="evidence" value="ECO:0007669"/>
    <property type="project" value="TreeGrafter"/>
</dbReference>
<dbReference type="PANTHER" id="PTHR31399:SF0">
    <property type="entry name" value="DNA-DIRECTED PRIMASE_POLYMERASE PROTEIN"/>
    <property type="match status" value="1"/>
</dbReference>
<dbReference type="EC" id="2.7.7.7" evidence="2"/>
<dbReference type="GO" id="GO:0005759">
    <property type="term" value="C:mitochondrial matrix"/>
    <property type="evidence" value="ECO:0007669"/>
    <property type="project" value="TreeGrafter"/>
</dbReference>
<feature type="compositionally biased region" description="Basic and acidic residues" evidence="8">
    <location>
        <begin position="478"/>
        <end position="491"/>
    </location>
</feature>
<keyword evidence="3" id="KW-0239">DNA-directed DNA polymerase</keyword>
<dbReference type="GO" id="GO:0003887">
    <property type="term" value="F:DNA-directed DNA polymerase activity"/>
    <property type="evidence" value="ECO:0007669"/>
    <property type="project" value="UniProtKB-KW"/>
</dbReference>
<dbReference type="PANTHER" id="PTHR31399">
    <property type="entry name" value="DNA-DIRECTED PRIMASE / POLYMERASE PROTEIN"/>
    <property type="match status" value="1"/>
</dbReference>
<evidence type="ECO:0000256" key="7">
    <source>
        <dbReference type="ARBA" id="ARBA00047303"/>
    </source>
</evidence>
<keyword evidence="3" id="KW-0808">Transferase</keyword>
<dbReference type="Proteomes" id="UP001152759">
    <property type="component" value="Chromosome 3"/>
</dbReference>
<evidence type="ECO:0000256" key="8">
    <source>
        <dbReference type="SAM" id="MobiDB-lite"/>
    </source>
</evidence>
<organism evidence="9 10">
    <name type="scientific">Bemisia tabaci</name>
    <name type="common">Sweetpotato whitefly</name>
    <name type="synonym">Aleurodes tabaci</name>
    <dbReference type="NCBI Taxonomy" id="7038"/>
    <lineage>
        <taxon>Eukaryota</taxon>
        <taxon>Metazoa</taxon>
        <taxon>Ecdysozoa</taxon>
        <taxon>Arthropoda</taxon>
        <taxon>Hexapoda</taxon>
        <taxon>Insecta</taxon>
        <taxon>Pterygota</taxon>
        <taxon>Neoptera</taxon>
        <taxon>Paraneoptera</taxon>
        <taxon>Hemiptera</taxon>
        <taxon>Sternorrhyncha</taxon>
        <taxon>Aleyrodoidea</taxon>
        <taxon>Aleyrodidae</taxon>
        <taxon>Aleyrodinae</taxon>
        <taxon>Bemisia</taxon>
    </lineage>
</organism>
<evidence type="ECO:0000256" key="4">
    <source>
        <dbReference type="ARBA" id="ARBA00026139"/>
    </source>
</evidence>
<dbReference type="EC" id="2.7.7.102" evidence="6"/>
<dbReference type="EMBL" id="OU963864">
    <property type="protein sequence ID" value="CAH0387201.1"/>
    <property type="molecule type" value="Genomic_DNA"/>
</dbReference>
<dbReference type="KEGG" id="btab:109030507"/>
<keyword evidence="3" id="KW-0548">Nucleotidyltransferase</keyword>
<name>A0A9P0A604_BEMTA</name>